<organism evidence="1 2">
    <name type="scientific">Paenibacillus rhizolycopersici</name>
    <dbReference type="NCBI Taxonomy" id="2780073"/>
    <lineage>
        <taxon>Bacteria</taxon>
        <taxon>Bacillati</taxon>
        <taxon>Bacillota</taxon>
        <taxon>Bacilli</taxon>
        <taxon>Bacillales</taxon>
        <taxon>Paenibacillaceae</taxon>
        <taxon>Paenibacillus</taxon>
    </lineage>
</organism>
<dbReference type="InterPro" id="IPR011990">
    <property type="entry name" value="TPR-like_helical_dom_sf"/>
</dbReference>
<accession>A0ABS2H451</accession>
<dbReference type="Pfam" id="PF14559">
    <property type="entry name" value="TPR_19"/>
    <property type="match status" value="1"/>
</dbReference>
<gene>
    <name evidence="1" type="ORF">IM700_007880</name>
</gene>
<protein>
    <submittedName>
        <fullName evidence="1">Tetratricopeptide repeat protein</fullName>
    </submittedName>
</protein>
<proteinExistence type="predicted"/>
<dbReference type="EMBL" id="JADCNN020000005">
    <property type="protein sequence ID" value="MBM6995581.1"/>
    <property type="molecule type" value="Genomic_DNA"/>
</dbReference>
<name>A0ABS2H451_9BACL</name>
<dbReference type="Gene3D" id="1.25.40.10">
    <property type="entry name" value="Tetratricopeptide repeat domain"/>
    <property type="match status" value="1"/>
</dbReference>
<dbReference type="Proteomes" id="UP001516620">
    <property type="component" value="Unassembled WGS sequence"/>
</dbReference>
<sequence>MRSPTGQPQNMGKLVEMIQNAVTTGRLDVAEQLAGQTDLYLLSELVQSLYKEGYVTLAKERLLKIEPRILREPSPPFLELSLIWAEICYDERRYDEAAPIFEAIAERHPDFAAARFGAASCYIQQAIVNLERRIQLYHPTKLEQEKICKYLDDFHQALRLIQTSGWHTEWNQGQIRQYPARSASLLH</sequence>
<evidence type="ECO:0000313" key="1">
    <source>
        <dbReference type="EMBL" id="MBM6995581.1"/>
    </source>
</evidence>
<comment type="caution">
    <text evidence="1">The sequence shown here is derived from an EMBL/GenBank/DDBJ whole genome shotgun (WGS) entry which is preliminary data.</text>
</comment>
<dbReference type="RefSeq" id="WP_155605423.1">
    <property type="nucleotide sequence ID" value="NZ_JADCNN020000005.1"/>
</dbReference>
<dbReference type="SUPFAM" id="SSF48452">
    <property type="entry name" value="TPR-like"/>
    <property type="match status" value="1"/>
</dbReference>
<evidence type="ECO:0000313" key="2">
    <source>
        <dbReference type="Proteomes" id="UP001516620"/>
    </source>
</evidence>
<reference evidence="1 2" key="1">
    <citation type="submission" date="2021-01" db="EMBL/GenBank/DDBJ databases">
        <title>Paenibacillus sp.nov. isolated from the rhizosphere soil of tomato plant.</title>
        <authorList>
            <person name="Thin K.K."/>
            <person name="Zhang X."/>
            <person name="He S."/>
        </authorList>
    </citation>
    <scope>NUCLEOTIDE SEQUENCE [LARGE SCALE GENOMIC DNA]</scope>
    <source>
        <strain evidence="1 2">DXFW5</strain>
    </source>
</reference>
<keyword evidence="2" id="KW-1185">Reference proteome</keyword>